<dbReference type="PANTHER" id="PTHR11358:SF26">
    <property type="entry name" value="GUANIDINO ACID HYDROLASE, MITOCHONDRIAL"/>
    <property type="match status" value="1"/>
</dbReference>
<dbReference type="EMBL" id="AP025592">
    <property type="protein sequence ID" value="BDG09430.1"/>
    <property type="molecule type" value="Genomic_DNA"/>
</dbReference>
<reference evidence="5" key="1">
    <citation type="journal article" date="2022" name="Int. J. Syst. Evol. Microbiol.">
        <title>Anaeromyxobacter oryzae sp. nov., Anaeromyxobacter diazotrophicus sp. nov. and Anaeromyxobacter paludicola sp. nov., isolated from paddy soils.</title>
        <authorList>
            <person name="Itoh H."/>
            <person name="Xu Z."/>
            <person name="Mise K."/>
            <person name="Masuda Y."/>
            <person name="Ushijima N."/>
            <person name="Hayakawa C."/>
            <person name="Shiratori Y."/>
            <person name="Senoo K."/>
        </authorList>
    </citation>
    <scope>NUCLEOTIDE SEQUENCE [LARGE SCALE GENOMIC DNA]</scope>
    <source>
        <strain evidence="5">Red630</strain>
    </source>
</reference>
<dbReference type="InterPro" id="IPR023696">
    <property type="entry name" value="Ureohydrolase_dom_sf"/>
</dbReference>
<dbReference type="PANTHER" id="PTHR11358">
    <property type="entry name" value="ARGINASE/AGMATINASE"/>
    <property type="match status" value="1"/>
</dbReference>
<keyword evidence="2" id="KW-0378">Hydrolase</keyword>
<evidence type="ECO:0000256" key="3">
    <source>
        <dbReference type="PROSITE-ProRule" id="PRU00742"/>
    </source>
</evidence>
<dbReference type="InterPro" id="IPR006035">
    <property type="entry name" value="Ureohydrolase"/>
</dbReference>
<organism evidence="4 5">
    <name type="scientific">Anaeromyxobacter paludicola</name>
    <dbReference type="NCBI Taxonomy" id="2918171"/>
    <lineage>
        <taxon>Bacteria</taxon>
        <taxon>Pseudomonadati</taxon>
        <taxon>Myxococcota</taxon>
        <taxon>Myxococcia</taxon>
        <taxon>Myxococcales</taxon>
        <taxon>Cystobacterineae</taxon>
        <taxon>Anaeromyxobacteraceae</taxon>
        <taxon>Anaeromyxobacter</taxon>
    </lineage>
</organism>
<evidence type="ECO:0000256" key="2">
    <source>
        <dbReference type="ARBA" id="ARBA00022801"/>
    </source>
</evidence>
<name>A0ABN6NAQ3_9BACT</name>
<dbReference type="PROSITE" id="PS51409">
    <property type="entry name" value="ARGINASE_2"/>
    <property type="match status" value="1"/>
</dbReference>
<dbReference type="RefSeq" id="WP_248341593.1">
    <property type="nucleotide sequence ID" value="NZ_AP025592.1"/>
</dbReference>
<keyword evidence="1" id="KW-0479">Metal-binding</keyword>
<evidence type="ECO:0000313" key="4">
    <source>
        <dbReference type="EMBL" id="BDG09430.1"/>
    </source>
</evidence>
<dbReference type="PRINTS" id="PR00116">
    <property type="entry name" value="ARGINASE"/>
</dbReference>
<dbReference type="SUPFAM" id="SSF52768">
    <property type="entry name" value="Arginase/deacetylase"/>
    <property type="match status" value="1"/>
</dbReference>
<accession>A0ABN6NAQ3</accession>
<protein>
    <submittedName>
        <fullName evidence="4">Agmatinase</fullName>
    </submittedName>
</protein>
<proteinExistence type="inferred from homology"/>
<evidence type="ECO:0000313" key="5">
    <source>
        <dbReference type="Proteomes" id="UP001162734"/>
    </source>
</evidence>
<dbReference type="Gene3D" id="3.40.800.10">
    <property type="entry name" value="Ureohydrolase domain"/>
    <property type="match status" value="1"/>
</dbReference>
<keyword evidence="5" id="KW-1185">Reference proteome</keyword>
<sequence>MTPLEELHWLLRPAGGGLYLVSTGRAEQLALQRRLYRADRDDEVHDRWLEGLARLEEARAVILGIPSDVGAGYLRGANVGPQAIRERLLEERPDWPERARAAGVVDLGDVFVIPQLLDDEMLSAAQLDRSRRWLYPRLPEEARARLPVSPLSIAERALSLVLAVNPRAAVLALGGDHSCAWPVVKALSGAREGLGVVQVDAHTDLLEERLGVRYCYATWSYHANELLGRGGRLVQVGVRASGRLKAHWEEAYGVRQLWAAEVNADPAAALDRIVAELRGAGVRQVYFSNDVDGTDAAEVDATGTPEPAGLSSGFVVELVRRLGRDFTLCGGDVMEVAPPIARTPDGARRTVGLAVRYLEATLAAALGAPP</sequence>
<gene>
    <name evidence="4" type="ORF">AMPC_25430</name>
</gene>
<dbReference type="Proteomes" id="UP001162734">
    <property type="component" value="Chromosome"/>
</dbReference>
<comment type="similarity">
    <text evidence="3">Belongs to the arginase family.</text>
</comment>
<evidence type="ECO:0000256" key="1">
    <source>
        <dbReference type="ARBA" id="ARBA00022723"/>
    </source>
</evidence>
<dbReference type="Pfam" id="PF00491">
    <property type="entry name" value="Arginase"/>
    <property type="match status" value="1"/>
</dbReference>